<dbReference type="EMBL" id="UINC01000713">
    <property type="protein sequence ID" value="SUZ60004.1"/>
    <property type="molecule type" value="Genomic_DNA"/>
</dbReference>
<name>A0A381P0H0_9ZZZZ</name>
<dbReference type="AlphaFoldDB" id="A0A381P0H0"/>
<evidence type="ECO:0000256" key="1">
    <source>
        <dbReference type="SAM" id="MobiDB-lite"/>
    </source>
</evidence>
<reference evidence="2" key="1">
    <citation type="submission" date="2018-05" db="EMBL/GenBank/DDBJ databases">
        <authorList>
            <person name="Lanie J.A."/>
            <person name="Ng W.-L."/>
            <person name="Kazmierczak K.M."/>
            <person name="Andrzejewski T.M."/>
            <person name="Davidsen T.M."/>
            <person name="Wayne K.J."/>
            <person name="Tettelin H."/>
            <person name="Glass J.I."/>
            <person name="Rusch D."/>
            <person name="Podicherti R."/>
            <person name="Tsui H.-C.T."/>
            <person name="Winkler M.E."/>
        </authorList>
    </citation>
    <scope>NUCLEOTIDE SEQUENCE</scope>
</reference>
<evidence type="ECO:0000313" key="2">
    <source>
        <dbReference type="EMBL" id="SUZ60004.1"/>
    </source>
</evidence>
<accession>A0A381P0H0</accession>
<protein>
    <submittedName>
        <fullName evidence="2">Uncharacterized protein</fullName>
    </submittedName>
</protein>
<feature type="compositionally biased region" description="Pro residues" evidence="1">
    <location>
        <begin position="48"/>
        <end position="59"/>
    </location>
</feature>
<feature type="compositionally biased region" description="Low complexity" evidence="1">
    <location>
        <begin position="28"/>
        <end position="47"/>
    </location>
</feature>
<feature type="region of interest" description="Disordered" evidence="1">
    <location>
        <begin position="25"/>
        <end position="60"/>
    </location>
</feature>
<proteinExistence type="predicted"/>
<gene>
    <name evidence="2" type="ORF">METZ01_LOCUS12858</name>
</gene>
<sequence length="126" mass="13332">MNAARVFSVGLVVLLVLVVLIRSPSDPSRSTSAAEGEATEGPAGTIAPTPPETVEPPVEPFVRTGCFRNGSRRAEVRAVMGPADTVDRGAWVYGESWVTFGYGVVLDFSNEGGDLRLCEPTRAVNP</sequence>
<organism evidence="2">
    <name type="scientific">marine metagenome</name>
    <dbReference type="NCBI Taxonomy" id="408172"/>
    <lineage>
        <taxon>unclassified sequences</taxon>
        <taxon>metagenomes</taxon>
        <taxon>ecological metagenomes</taxon>
    </lineage>
</organism>